<feature type="compositionally biased region" description="Low complexity" evidence="1">
    <location>
        <begin position="50"/>
        <end position="75"/>
    </location>
</feature>
<feature type="non-terminal residue" evidence="2">
    <location>
        <position position="75"/>
    </location>
</feature>
<feature type="compositionally biased region" description="Basic residues" evidence="1">
    <location>
        <begin position="1"/>
        <end position="14"/>
    </location>
</feature>
<reference evidence="2" key="1">
    <citation type="submission" date="2021-02" db="EMBL/GenBank/DDBJ databases">
        <authorList>
            <person name="Nowell W R."/>
        </authorList>
    </citation>
    <scope>NUCLEOTIDE SEQUENCE</scope>
    <source>
        <strain evidence="2">Ploen Becks lab</strain>
    </source>
</reference>
<sequence>MYGKNGKNKRAIRNRRNDNNERSILFRKSFQLNAITGFSEFNTDIKTSDETTSLSSPSLSETTTESSTTPFLVST</sequence>
<comment type="caution">
    <text evidence="2">The sequence shown here is derived from an EMBL/GenBank/DDBJ whole genome shotgun (WGS) entry which is preliminary data.</text>
</comment>
<dbReference type="AlphaFoldDB" id="A0A814T102"/>
<evidence type="ECO:0000256" key="1">
    <source>
        <dbReference type="SAM" id="MobiDB-lite"/>
    </source>
</evidence>
<feature type="region of interest" description="Disordered" evidence="1">
    <location>
        <begin position="46"/>
        <end position="75"/>
    </location>
</feature>
<protein>
    <submittedName>
        <fullName evidence="2">Uncharacterized protein</fullName>
    </submittedName>
</protein>
<evidence type="ECO:0000313" key="3">
    <source>
        <dbReference type="Proteomes" id="UP000663879"/>
    </source>
</evidence>
<accession>A0A814T102</accession>
<dbReference type="EMBL" id="CAJNOC010012335">
    <property type="protein sequence ID" value="CAF1153191.1"/>
    <property type="molecule type" value="Genomic_DNA"/>
</dbReference>
<evidence type="ECO:0000313" key="2">
    <source>
        <dbReference type="EMBL" id="CAF1153191.1"/>
    </source>
</evidence>
<gene>
    <name evidence="2" type="ORF">OXX778_LOCUS23364</name>
</gene>
<organism evidence="2 3">
    <name type="scientific">Brachionus calyciflorus</name>
    <dbReference type="NCBI Taxonomy" id="104777"/>
    <lineage>
        <taxon>Eukaryota</taxon>
        <taxon>Metazoa</taxon>
        <taxon>Spiralia</taxon>
        <taxon>Gnathifera</taxon>
        <taxon>Rotifera</taxon>
        <taxon>Eurotatoria</taxon>
        <taxon>Monogononta</taxon>
        <taxon>Pseudotrocha</taxon>
        <taxon>Ploima</taxon>
        <taxon>Brachionidae</taxon>
        <taxon>Brachionus</taxon>
    </lineage>
</organism>
<dbReference type="Proteomes" id="UP000663879">
    <property type="component" value="Unassembled WGS sequence"/>
</dbReference>
<name>A0A814T102_9BILA</name>
<feature type="region of interest" description="Disordered" evidence="1">
    <location>
        <begin position="1"/>
        <end position="20"/>
    </location>
</feature>
<proteinExistence type="predicted"/>
<keyword evidence="3" id="KW-1185">Reference proteome</keyword>